<dbReference type="RefSeq" id="WP_344413865.1">
    <property type="nucleotide sequence ID" value="NZ_BAAAQK010000004.1"/>
</dbReference>
<proteinExistence type="predicted"/>
<feature type="region of interest" description="Disordered" evidence="1">
    <location>
        <begin position="1"/>
        <end position="50"/>
    </location>
</feature>
<evidence type="ECO:0000256" key="2">
    <source>
        <dbReference type="SAM" id="Phobius"/>
    </source>
</evidence>
<feature type="region of interest" description="Disordered" evidence="1">
    <location>
        <begin position="174"/>
        <end position="272"/>
    </location>
</feature>
<keyword evidence="2" id="KW-0472">Membrane</keyword>
<gene>
    <name evidence="3" type="ORF">GCM10009836_15110</name>
</gene>
<evidence type="ECO:0000256" key="1">
    <source>
        <dbReference type="SAM" id="MobiDB-lite"/>
    </source>
</evidence>
<dbReference type="Proteomes" id="UP001500449">
    <property type="component" value="Unassembled WGS sequence"/>
</dbReference>
<keyword evidence="2" id="KW-0812">Transmembrane</keyword>
<evidence type="ECO:0000313" key="3">
    <source>
        <dbReference type="EMBL" id="GAA1837424.1"/>
    </source>
</evidence>
<feature type="compositionally biased region" description="Low complexity" evidence="1">
    <location>
        <begin position="230"/>
        <end position="241"/>
    </location>
</feature>
<feature type="compositionally biased region" description="Low complexity" evidence="1">
    <location>
        <begin position="185"/>
        <end position="223"/>
    </location>
</feature>
<sequence>MSAPVKEKRVTVDWSRTATRKSDVPAQRGSVAVPAQRGRSGAAKAAYAKRDERVRRSAGVPRVARKAASPGGRAQFVLLIMVLFATGLVLTLWLSTAAAGDSYRLQAARTAARDLTEQSERLHREVAAMEAPPALAQRATDLGMVPSKDPARLVVAPDGGVRVVGTPAAATAPAAPVPAAPAAPAPNATAPNTAPNTAATAAAPNAAPNTAAANTAPNTAPNTQAVTDPGAAAAGGSADAAIQGEQERPAADQAAANQPAQNPAGTTGQGAG</sequence>
<feature type="transmembrane region" description="Helical" evidence="2">
    <location>
        <begin position="76"/>
        <end position="94"/>
    </location>
</feature>
<dbReference type="EMBL" id="BAAAQK010000004">
    <property type="protein sequence ID" value="GAA1837424.1"/>
    <property type="molecule type" value="Genomic_DNA"/>
</dbReference>
<keyword evidence="2" id="KW-1133">Transmembrane helix</keyword>
<name>A0ABN2MVZ9_9PSEU</name>
<feature type="compositionally biased region" description="Pro residues" evidence="1">
    <location>
        <begin position="175"/>
        <end position="184"/>
    </location>
</feature>
<keyword evidence="4" id="KW-1185">Reference proteome</keyword>
<feature type="compositionally biased region" description="Low complexity" evidence="1">
    <location>
        <begin position="251"/>
        <end position="264"/>
    </location>
</feature>
<accession>A0ABN2MVZ9</accession>
<feature type="compositionally biased region" description="Basic and acidic residues" evidence="1">
    <location>
        <begin position="1"/>
        <end position="11"/>
    </location>
</feature>
<evidence type="ECO:0000313" key="4">
    <source>
        <dbReference type="Proteomes" id="UP001500449"/>
    </source>
</evidence>
<protein>
    <recommendedName>
        <fullName evidence="5">Cell division protein FtsL</fullName>
    </recommendedName>
</protein>
<comment type="caution">
    <text evidence="3">The sequence shown here is derived from an EMBL/GenBank/DDBJ whole genome shotgun (WGS) entry which is preliminary data.</text>
</comment>
<reference evidence="3 4" key="1">
    <citation type="journal article" date="2019" name="Int. J. Syst. Evol. Microbiol.">
        <title>The Global Catalogue of Microorganisms (GCM) 10K type strain sequencing project: providing services to taxonomists for standard genome sequencing and annotation.</title>
        <authorList>
            <consortium name="The Broad Institute Genomics Platform"/>
            <consortium name="The Broad Institute Genome Sequencing Center for Infectious Disease"/>
            <person name="Wu L."/>
            <person name="Ma J."/>
        </authorList>
    </citation>
    <scope>NUCLEOTIDE SEQUENCE [LARGE SCALE GENOMIC DNA]</scope>
    <source>
        <strain evidence="3 4">JCM 16009</strain>
    </source>
</reference>
<evidence type="ECO:0008006" key="5">
    <source>
        <dbReference type="Google" id="ProtNLM"/>
    </source>
</evidence>
<organism evidence="3 4">
    <name type="scientific">Pseudonocardia ailaonensis</name>
    <dbReference type="NCBI Taxonomy" id="367279"/>
    <lineage>
        <taxon>Bacteria</taxon>
        <taxon>Bacillati</taxon>
        <taxon>Actinomycetota</taxon>
        <taxon>Actinomycetes</taxon>
        <taxon>Pseudonocardiales</taxon>
        <taxon>Pseudonocardiaceae</taxon>
        <taxon>Pseudonocardia</taxon>
    </lineage>
</organism>